<dbReference type="InterPro" id="IPR034907">
    <property type="entry name" value="NDK-like_dom"/>
</dbReference>
<feature type="binding site" evidence="15">
    <location>
        <position position="145"/>
    </location>
    <ligand>
        <name>ATP</name>
        <dbReference type="ChEBI" id="CHEBI:30616"/>
    </ligand>
</feature>
<evidence type="ECO:0000256" key="6">
    <source>
        <dbReference type="ARBA" id="ARBA00022679"/>
    </source>
</evidence>
<keyword evidence="21" id="KW-1185">Reference proteome</keyword>
<dbReference type="PROSITE" id="PS00469">
    <property type="entry name" value="NDPK"/>
    <property type="match status" value="1"/>
</dbReference>
<evidence type="ECO:0000256" key="9">
    <source>
        <dbReference type="ARBA" id="ARBA00022777"/>
    </source>
</evidence>
<evidence type="ECO:0000256" key="15">
    <source>
        <dbReference type="PROSITE-ProRule" id="PRU00706"/>
    </source>
</evidence>
<keyword evidence="12" id="KW-0460">Magnesium</keyword>
<evidence type="ECO:0000256" key="2">
    <source>
        <dbReference type="ARBA" id="ARBA00000937"/>
    </source>
</evidence>
<comment type="subcellular location">
    <subcellularLocation>
        <location evidence="3">Cell projection</location>
        <location evidence="3">Cilium</location>
    </subcellularLocation>
</comment>
<evidence type="ECO:0000313" key="21">
    <source>
        <dbReference type="Proteomes" id="UP000634136"/>
    </source>
</evidence>
<dbReference type="GO" id="GO:0016787">
    <property type="term" value="F:hydrolase activity"/>
    <property type="evidence" value="ECO:0007669"/>
    <property type="project" value="UniProtKB-KW"/>
</dbReference>
<dbReference type="GO" id="GO:0005524">
    <property type="term" value="F:ATP binding"/>
    <property type="evidence" value="ECO:0007669"/>
    <property type="project" value="UniProtKB-KW"/>
</dbReference>
<dbReference type="SUPFAM" id="SSF54919">
    <property type="entry name" value="Nucleoside diphosphate kinase, NDK"/>
    <property type="match status" value="1"/>
</dbReference>
<feature type="active site" description="Pros-phosphohistidine intermediate" evidence="15">
    <location>
        <position position="148"/>
    </location>
</feature>
<dbReference type="PRINTS" id="PR01243">
    <property type="entry name" value="NUCDPKINASE"/>
</dbReference>
<dbReference type="OrthoDB" id="2162449at2759"/>
<evidence type="ECO:0000256" key="1">
    <source>
        <dbReference type="ARBA" id="ARBA00000082"/>
    </source>
</evidence>
<dbReference type="PROSITE" id="PS51374">
    <property type="entry name" value="NDPK_LIKE"/>
    <property type="match status" value="1"/>
</dbReference>
<protein>
    <recommendedName>
        <fullName evidence="17">Nucleoside diphosphate kinase</fullName>
        <ecNumber evidence="17">2.7.4.6</ecNumber>
    </recommendedName>
</protein>
<name>A0A834T060_9FABA</name>
<evidence type="ECO:0000256" key="7">
    <source>
        <dbReference type="ARBA" id="ARBA00022723"/>
    </source>
</evidence>
<dbReference type="PANTHER" id="PTHR46161:SF3">
    <property type="entry name" value="NUCLEOSIDE DIPHOSPHATE KINASE DDB_G0292928-RELATED"/>
    <property type="match status" value="1"/>
</dbReference>
<comment type="caution">
    <text evidence="20">The sequence shown here is derived from an EMBL/GenBank/DDBJ whole genome shotgun (WGS) entry which is preliminary data.</text>
</comment>
<dbReference type="AlphaFoldDB" id="A0A834T060"/>
<feature type="binding site" evidence="15">
    <location>
        <position position="115"/>
    </location>
    <ligand>
        <name>ATP</name>
        <dbReference type="ChEBI" id="CHEBI:30616"/>
    </ligand>
</feature>
<evidence type="ECO:0000256" key="14">
    <source>
        <dbReference type="ARBA" id="ARBA00023273"/>
    </source>
</evidence>
<feature type="domain" description="Nucleoside diphosphate kinase-like" evidence="19">
    <location>
        <begin position="31"/>
        <end position="171"/>
    </location>
</feature>
<evidence type="ECO:0000256" key="16">
    <source>
        <dbReference type="RuleBase" id="RU004011"/>
    </source>
</evidence>
<organism evidence="20 21">
    <name type="scientific">Senna tora</name>
    <dbReference type="NCBI Taxonomy" id="362788"/>
    <lineage>
        <taxon>Eukaryota</taxon>
        <taxon>Viridiplantae</taxon>
        <taxon>Streptophyta</taxon>
        <taxon>Embryophyta</taxon>
        <taxon>Tracheophyta</taxon>
        <taxon>Spermatophyta</taxon>
        <taxon>Magnoliopsida</taxon>
        <taxon>eudicotyledons</taxon>
        <taxon>Gunneridae</taxon>
        <taxon>Pentapetalae</taxon>
        <taxon>rosids</taxon>
        <taxon>fabids</taxon>
        <taxon>Fabales</taxon>
        <taxon>Fabaceae</taxon>
        <taxon>Caesalpinioideae</taxon>
        <taxon>Cassia clade</taxon>
        <taxon>Senna</taxon>
    </lineage>
</organism>
<evidence type="ECO:0000313" key="20">
    <source>
        <dbReference type="EMBL" id="KAF7814013.1"/>
    </source>
</evidence>
<keyword evidence="11 17" id="KW-0067">ATP-binding</keyword>
<keyword evidence="6 17" id="KW-0808">Transferase</keyword>
<dbReference type="GO" id="GO:0006241">
    <property type="term" value="P:CTP biosynthetic process"/>
    <property type="evidence" value="ECO:0007669"/>
    <property type="project" value="InterPro"/>
</dbReference>
<dbReference type="GO" id="GO:0006228">
    <property type="term" value="P:UTP biosynthetic process"/>
    <property type="evidence" value="ECO:0007669"/>
    <property type="project" value="InterPro"/>
</dbReference>
<keyword evidence="9 17" id="KW-0418">Kinase</keyword>
<feature type="binding site" evidence="15">
    <location>
        <position position="87"/>
    </location>
    <ligand>
        <name>ATP</name>
        <dbReference type="ChEBI" id="CHEBI:30616"/>
    </ligand>
</feature>
<keyword evidence="5" id="KW-0963">Cytoplasm</keyword>
<dbReference type="SMART" id="SM00562">
    <property type="entry name" value="NDK"/>
    <property type="match status" value="1"/>
</dbReference>
<gene>
    <name evidence="20" type="ORF">G2W53_027982</name>
</gene>
<keyword evidence="8 17" id="KW-0547">Nucleotide-binding</keyword>
<dbReference type="InterPro" id="IPR001564">
    <property type="entry name" value="Nucleoside_diP_kinase"/>
</dbReference>
<dbReference type="GO" id="GO:0004550">
    <property type="term" value="F:nucleoside diphosphate kinase activity"/>
    <property type="evidence" value="ECO:0007669"/>
    <property type="project" value="UniProtKB-EC"/>
</dbReference>
<keyword evidence="13" id="KW-0546">Nucleotide metabolism</keyword>
<accession>A0A834T060</accession>
<comment type="catalytic activity">
    <reaction evidence="2">
        <text>a ribonucleoside 5'-diphosphate + ATP = a ribonucleoside 5'-triphosphate + ADP</text>
        <dbReference type="Rhea" id="RHEA:18113"/>
        <dbReference type="ChEBI" id="CHEBI:30616"/>
        <dbReference type="ChEBI" id="CHEBI:57930"/>
        <dbReference type="ChEBI" id="CHEBI:61557"/>
        <dbReference type="ChEBI" id="CHEBI:456216"/>
        <dbReference type="EC" id="2.7.4.6"/>
    </reaction>
</comment>
<evidence type="ECO:0000256" key="17">
    <source>
        <dbReference type="RuleBase" id="RU004013"/>
    </source>
</evidence>
<dbReference type="GO" id="GO:0046872">
    <property type="term" value="F:metal ion binding"/>
    <property type="evidence" value="ECO:0007669"/>
    <property type="project" value="UniProtKB-KW"/>
</dbReference>
<keyword evidence="14" id="KW-0966">Cell projection</keyword>
<dbReference type="InterPro" id="IPR036850">
    <property type="entry name" value="NDK-like_dom_sf"/>
</dbReference>
<evidence type="ECO:0000256" key="5">
    <source>
        <dbReference type="ARBA" id="ARBA00022490"/>
    </source>
</evidence>
<feature type="binding site" evidence="15">
    <location>
        <position position="121"/>
    </location>
    <ligand>
        <name>ATP</name>
        <dbReference type="ChEBI" id="CHEBI:30616"/>
    </ligand>
</feature>
<proteinExistence type="inferred from homology"/>
<evidence type="ECO:0000256" key="10">
    <source>
        <dbReference type="ARBA" id="ARBA00022801"/>
    </source>
</evidence>
<dbReference type="EMBL" id="JAAIUW010000009">
    <property type="protein sequence ID" value="KAF7814013.1"/>
    <property type="molecule type" value="Genomic_DNA"/>
</dbReference>
<evidence type="ECO:0000256" key="8">
    <source>
        <dbReference type="ARBA" id="ARBA00022741"/>
    </source>
</evidence>
<comment type="catalytic activity">
    <reaction evidence="1 17">
        <text>a 2'-deoxyribonucleoside 5'-diphosphate + ATP = a 2'-deoxyribonucleoside 5'-triphosphate + ADP</text>
        <dbReference type="Rhea" id="RHEA:44640"/>
        <dbReference type="ChEBI" id="CHEBI:30616"/>
        <dbReference type="ChEBI" id="CHEBI:61560"/>
        <dbReference type="ChEBI" id="CHEBI:73316"/>
        <dbReference type="ChEBI" id="CHEBI:456216"/>
        <dbReference type="EC" id="2.7.4.6"/>
    </reaction>
</comment>
<dbReference type="InterPro" id="IPR023005">
    <property type="entry name" value="Nucleoside_diP_kinase_AS"/>
</dbReference>
<evidence type="ECO:0000259" key="19">
    <source>
        <dbReference type="SMART" id="SM00562"/>
    </source>
</evidence>
<evidence type="ECO:0000256" key="11">
    <source>
        <dbReference type="ARBA" id="ARBA00022840"/>
    </source>
</evidence>
<evidence type="ECO:0000256" key="4">
    <source>
        <dbReference type="ARBA" id="ARBA00008142"/>
    </source>
</evidence>
<sequence length="196" mass="21886">MRLPIVGFIRILVLFVLVSDFWSWTNGNTNKEKTLAIIKPDGLLGNHTDDIKKAILEYGFSILKEKTIQLDEDAVTRFYAEHSSKNFFSSLMKYMTSGPVVVMILEKENAIADWRALMGPTDASKAKSTHPHSIRAMCGLDIQRNCVHGSDSLTSAQREMSFFFRELSAVKLEDTWGMFGNSEGEGRGGEGKGMRG</sequence>
<comment type="similarity">
    <text evidence="4 15 16">Belongs to the NDK family.</text>
</comment>
<dbReference type="Proteomes" id="UP000634136">
    <property type="component" value="Unassembled WGS sequence"/>
</dbReference>
<evidence type="ECO:0000256" key="3">
    <source>
        <dbReference type="ARBA" id="ARBA00004138"/>
    </source>
</evidence>
<evidence type="ECO:0000256" key="13">
    <source>
        <dbReference type="ARBA" id="ARBA00023080"/>
    </source>
</evidence>
<dbReference type="PANTHER" id="PTHR46161">
    <property type="entry name" value="NUCLEOSIDE DIPHOSPHATE KINASE"/>
    <property type="match status" value="1"/>
</dbReference>
<dbReference type="EC" id="2.7.4.6" evidence="17"/>
<feature type="binding site" evidence="15">
    <location>
        <position position="135"/>
    </location>
    <ligand>
        <name>ATP</name>
        <dbReference type="ChEBI" id="CHEBI:30616"/>
    </ligand>
</feature>
<feature type="signal peptide" evidence="18">
    <location>
        <begin position="1"/>
        <end position="27"/>
    </location>
</feature>
<evidence type="ECO:0000256" key="18">
    <source>
        <dbReference type="SAM" id="SignalP"/>
    </source>
</evidence>
<keyword evidence="7" id="KW-0479">Metal-binding</keyword>
<keyword evidence="18" id="KW-0732">Signal</keyword>
<feature type="chain" id="PRO_5032339510" description="Nucleoside diphosphate kinase" evidence="18">
    <location>
        <begin position="28"/>
        <end position="196"/>
    </location>
</feature>
<dbReference type="Pfam" id="PF00334">
    <property type="entry name" value="NDK"/>
    <property type="match status" value="1"/>
</dbReference>
<evidence type="ECO:0000256" key="12">
    <source>
        <dbReference type="ARBA" id="ARBA00022842"/>
    </source>
</evidence>
<feature type="binding site" evidence="15">
    <location>
        <position position="39"/>
    </location>
    <ligand>
        <name>ATP</name>
        <dbReference type="ChEBI" id="CHEBI:30616"/>
    </ligand>
</feature>
<keyword evidence="10" id="KW-0378">Hydrolase</keyword>
<reference evidence="20" key="1">
    <citation type="submission" date="2020-09" db="EMBL/GenBank/DDBJ databases">
        <title>Genome-Enabled Discovery of Anthraquinone Biosynthesis in Senna tora.</title>
        <authorList>
            <person name="Kang S.-H."/>
            <person name="Pandey R.P."/>
            <person name="Lee C.-M."/>
            <person name="Sim J.-S."/>
            <person name="Jeong J.-T."/>
            <person name="Choi B.-S."/>
            <person name="Jung M."/>
            <person name="Ginzburg D."/>
            <person name="Zhao K."/>
            <person name="Won S.Y."/>
            <person name="Oh T.-J."/>
            <person name="Yu Y."/>
            <person name="Kim N.-H."/>
            <person name="Lee O.R."/>
            <person name="Lee T.-H."/>
            <person name="Bashyal P."/>
            <person name="Kim T.-S."/>
            <person name="Lee W.-H."/>
            <person name="Kawkins C."/>
            <person name="Kim C.-K."/>
            <person name="Kim J.S."/>
            <person name="Ahn B.O."/>
            <person name="Rhee S.Y."/>
            <person name="Sohng J.K."/>
        </authorList>
    </citation>
    <scope>NUCLEOTIDE SEQUENCE</scope>
    <source>
        <tissue evidence="20">Leaf</tissue>
    </source>
</reference>
<dbReference type="FunFam" id="3.30.70.141:FF:000010">
    <property type="entry name" value="Nucleoside diphosphate kinase 7"/>
    <property type="match status" value="1"/>
</dbReference>
<dbReference type="Gene3D" id="3.30.70.141">
    <property type="entry name" value="Nucleoside diphosphate kinase-like domain"/>
    <property type="match status" value="1"/>
</dbReference>
<dbReference type="GO" id="GO:0006183">
    <property type="term" value="P:GTP biosynthetic process"/>
    <property type="evidence" value="ECO:0007669"/>
    <property type="project" value="InterPro"/>
</dbReference>